<protein>
    <submittedName>
        <fullName evidence="9">Serine/threonine-protein kinase PrkC</fullName>
        <ecNumber evidence="9">2.7.11.1</ecNumber>
    </submittedName>
</protein>
<dbReference type="PROSITE" id="PS50011">
    <property type="entry name" value="PROTEIN_KINASE_DOM"/>
    <property type="match status" value="1"/>
</dbReference>
<dbReference type="Gene3D" id="1.10.510.10">
    <property type="entry name" value="Transferase(Phosphotransferase) domain 1"/>
    <property type="match status" value="1"/>
</dbReference>
<keyword evidence="4 5" id="KW-0067">ATP-binding</keyword>
<dbReference type="InterPro" id="IPR008271">
    <property type="entry name" value="Ser/Thr_kinase_AS"/>
</dbReference>
<gene>
    <name evidence="9" type="primary">prkC_5</name>
    <name evidence="9" type="ORF">UC8_08330</name>
</gene>
<feature type="domain" description="Protein kinase" evidence="8">
    <location>
        <begin position="86"/>
        <end position="350"/>
    </location>
</feature>
<dbReference type="InterPro" id="IPR011009">
    <property type="entry name" value="Kinase-like_dom_sf"/>
</dbReference>
<evidence type="ECO:0000256" key="4">
    <source>
        <dbReference type="ARBA" id="ARBA00022840"/>
    </source>
</evidence>
<dbReference type="InterPro" id="IPR000719">
    <property type="entry name" value="Prot_kinase_dom"/>
</dbReference>
<evidence type="ECO:0000256" key="2">
    <source>
        <dbReference type="ARBA" id="ARBA00022741"/>
    </source>
</evidence>
<evidence type="ECO:0000259" key="8">
    <source>
        <dbReference type="PROSITE" id="PS50011"/>
    </source>
</evidence>
<evidence type="ECO:0000256" key="6">
    <source>
        <dbReference type="SAM" id="MobiDB-lite"/>
    </source>
</evidence>
<dbReference type="EMBL" id="CP042914">
    <property type="protein sequence ID" value="QEG38875.1"/>
    <property type="molecule type" value="Genomic_DNA"/>
</dbReference>
<dbReference type="AlphaFoldDB" id="A0A5B9QN18"/>
<dbReference type="PANTHER" id="PTHR43289:SF6">
    <property type="entry name" value="SERINE_THREONINE-PROTEIN KINASE NEKL-3"/>
    <property type="match status" value="1"/>
</dbReference>
<dbReference type="GO" id="GO:0004674">
    <property type="term" value="F:protein serine/threonine kinase activity"/>
    <property type="evidence" value="ECO:0007669"/>
    <property type="project" value="UniProtKB-EC"/>
</dbReference>
<dbReference type="SUPFAM" id="SSF56112">
    <property type="entry name" value="Protein kinase-like (PK-like)"/>
    <property type="match status" value="1"/>
</dbReference>
<evidence type="ECO:0000313" key="10">
    <source>
        <dbReference type="Proteomes" id="UP000325286"/>
    </source>
</evidence>
<feature type="compositionally biased region" description="Low complexity" evidence="6">
    <location>
        <begin position="445"/>
        <end position="459"/>
    </location>
</feature>
<dbReference type="PANTHER" id="PTHR43289">
    <property type="entry name" value="MITOGEN-ACTIVATED PROTEIN KINASE KINASE KINASE 20-RELATED"/>
    <property type="match status" value="1"/>
</dbReference>
<dbReference type="Proteomes" id="UP000325286">
    <property type="component" value="Chromosome"/>
</dbReference>
<evidence type="ECO:0000256" key="3">
    <source>
        <dbReference type="ARBA" id="ARBA00022777"/>
    </source>
</evidence>
<dbReference type="GO" id="GO:0005524">
    <property type="term" value="F:ATP binding"/>
    <property type="evidence" value="ECO:0007669"/>
    <property type="project" value="UniProtKB-UniRule"/>
</dbReference>
<feature type="transmembrane region" description="Helical" evidence="7">
    <location>
        <begin position="469"/>
        <end position="493"/>
    </location>
</feature>
<sequence>MTDNTSLASNRLKLSDSTKKFVARTLKSDLIELSEMKQVVGSLLAQKCEIDSKAIVKTAVGAGHLTRWQGKQLLAGHFDGFFLGNYKLLKPLGAGGMGVVYLAEHNIMQRRMALKILPVAAMKDKTRVARFQAEARAAAQLDHPNIVRAYDFSEAGGKAFIVMEFVDGMDLHHVVARDGVMSFRAAVEVLLQAADGLAHAHSRGIIHRDIKPSNLMLRQDGVLKISDMGLARIGYQSDGNLTSEGGGVMGTSDFLSPEQALDSHGVDGRADIYALGCTLYYLLTKQPPYPSENLASRIAKHQTAPPADIRDQRPDCPAALAQLAMRMMAKQPADRVPTCNDLITALRRLVTQGILGGDAGLSTLLTSQDTAVEDTSLQATSVSVGDAAISQAVAGTVSSGAVAAANPLDLFDLSSLPEPNCRSFVTLGPASSADGTTPYRPPPSAFNSSAPSGAGSQSGLPTRTANQSVLVGVGLTLAVIAALVSGTATIVGATREEPKQTPKIKVSEDREGRDVIFIGQ</sequence>
<feature type="region of interest" description="Disordered" evidence="6">
    <location>
        <begin position="427"/>
        <end position="462"/>
    </location>
</feature>
<accession>A0A5B9QN18</accession>
<feature type="binding site" evidence="5">
    <location>
        <position position="123"/>
    </location>
    <ligand>
        <name>ATP</name>
        <dbReference type="ChEBI" id="CHEBI:30616"/>
    </ligand>
</feature>
<evidence type="ECO:0000256" key="7">
    <source>
        <dbReference type="SAM" id="Phobius"/>
    </source>
</evidence>
<organism evidence="9 10">
    <name type="scientific">Roseimaritima ulvae</name>
    <dbReference type="NCBI Taxonomy" id="980254"/>
    <lineage>
        <taxon>Bacteria</taxon>
        <taxon>Pseudomonadati</taxon>
        <taxon>Planctomycetota</taxon>
        <taxon>Planctomycetia</taxon>
        <taxon>Pirellulales</taxon>
        <taxon>Pirellulaceae</taxon>
        <taxon>Roseimaritima</taxon>
    </lineage>
</organism>
<proteinExistence type="predicted"/>
<dbReference type="EC" id="2.7.11.1" evidence="9"/>
<dbReference type="Gene3D" id="3.30.200.20">
    <property type="entry name" value="Phosphorylase Kinase, domain 1"/>
    <property type="match status" value="1"/>
</dbReference>
<dbReference type="CDD" id="cd14014">
    <property type="entry name" value="STKc_PknB_like"/>
    <property type="match status" value="1"/>
</dbReference>
<keyword evidence="10" id="KW-1185">Reference proteome</keyword>
<dbReference type="Pfam" id="PF00069">
    <property type="entry name" value="Pkinase"/>
    <property type="match status" value="1"/>
</dbReference>
<dbReference type="PROSITE" id="PS00108">
    <property type="entry name" value="PROTEIN_KINASE_ST"/>
    <property type="match status" value="1"/>
</dbReference>
<dbReference type="PROSITE" id="PS00107">
    <property type="entry name" value="PROTEIN_KINASE_ATP"/>
    <property type="match status" value="1"/>
</dbReference>
<reference evidence="9 10" key="1">
    <citation type="submission" date="2019-08" db="EMBL/GenBank/DDBJ databases">
        <title>Deep-cultivation of Planctomycetes and their phenomic and genomic characterization uncovers novel biology.</title>
        <authorList>
            <person name="Wiegand S."/>
            <person name="Jogler M."/>
            <person name="Boedeker C."/>
            <person name="Pinto D."/>
            <person name="Vollmers J."/>
            <person name="Rivas-Marin E."/>
            <person name="Kohn T."/>
            <person name="Peeters S.H."/>
            <person name="Heuer A."/>
            <person name="Rast P."/>
            <person name="Oberbeckmann S."/>
            <person name="Bunk B."/>
            <person name="Jeske O."/>
            <person name="Meyerdierks A."/>
            <person name="Storesund J.E."/>
            <person name="Kallscheuer N."/>
            <person name="Luecker S."/>
            <person name="Lage O.M."/>
            <person name="Pohl T."/>
            <person name="Merkel B.J."/>
            <person name="Hornburger P."/>
            <person name="Mueller R.-W."/>
            <person name="Bruemmer F."/>
            <person name="Labrenz M."/>
            <person name="Spormann A.M."/>
            <person name="Op den Camp H."/>
            <person name="Overmann J."/>
            <person name="Amann R."/>
            <person name="Jetten M.S.M."/>
            <person name="Mascher T."/>
            <person name="Medema M.H."/>
            <person name="Devos D.P."/>
            <person name="Kaster A.-K."/>
            <person name="Ovreas L."/>
            <person name="Rohde M."/>
            <person name="Galperin M.Y."/>
            <person name="Jogler C."/>
        </authorList>
    </citation>
    <scope>NUCLEOTIDE SEQUENCE [LARGE SCALE GENOMIC DNA]</scope>
    <source>
        <strain evidence="9 10">UC8</strain>
    </source>
</reference>
<name>A0A5B9QN18_9BACT</name>
<evidence type="ECO:0000313" key="9">
    <source>
        <dbReference type="EMBL" id="QEG38875.1"/>
    </source>
</evidence>
<dbReference type="SMART" id="SM00220">
    <property type="entry name" value="S_TKc"/>
    <property type="match status" value="1"/>
</dbReference>
<evidence type="ECO:0000256" key="1">
    <source>
        <dbReference type="ARBA" id="ARBA00022679"/>
    </source>
</evidence>
<keyword evidence="1 9" id="KW-0808">Transferase</keyword>
<keyword evidence="2 5" id="KW-0547">Nucleotide-binding</keyword>
<dbReference type="InterPro" id="IPR017441">
    <property type="entry name" value="Protein_kinase_ATP_BS"/>
</dbReference>
<keyword evidence="7" id="KW-0472">Membrane</keyword>
<keyword evidence="7" id="KW-1133">Transmembrane helix</keyword>
<keyword evidence="7" id="KW-0812">Transmembrane</keyword>
<keyword evidence="3 9" id="KW-0418">Kinase</keyword>
<dbReference type="KEGG" id="rul:UC8_08330"/>
<evidence type="ECO:0000256" key="5">
    <source>
        <dbReference type="PROSITE-ProRule" id="PRU10141"/>
    </source>
</evidence>
<dbReference type="RefSeq" id="WP_238388862.1">
    <property type="nucleotide sequence ID" value="NZ_CP042914.1"/>
</dbReference>